<dbReference type="CDD" id="cd06257">
    <property type="entry name" value="DnaJ"/>
    <property type="match status" value="1"/>
</dbReference>
<gene>
    <name evidence="3" type="ORF">GGI25_005457</name>
</gene>
<dbReference type="PRINTS" id="PR00625">
    <property type="entry name" value="JDOMAIN"/>
</dbReference>
<dbReference type="AlphaFoldDB" id="A0A9W8G4I4"/>
<dbReference type="SUPFAM" id="SSF46565">
    <property type="entry name" value="Chaperone J-domain"/>
    <property type="match status" value="1"/>
</dbReference>
<comment type="caution">
    <text evidence="3">The sequence shown here is derived from an EMBL/GenBank/DDBJ whole genome shotgun (WGS) entry which is preliminary data.</text>
</comment>
<evidence type="ECO:0000313" key="4">
    <source>
        <dbReference type="Proteomes" id="UP001151518"/>
    </source>
</evidence>
<reference evidence="3" key="1">
    <citation type="submission" date="2022-07" db="EMBL/GenBank/DDBJ databases">
        <title>Phylogenomic reconstructions and comparative analyses of Kickxellomycotina fungi.</title>
        <authorList>
            <person name="Reynolds N.K."/>
            <person name="Stajich J.E."/>
            <person name="Barry K."/>
            <person name="Grigoriev I.V."/>
            <person name="Crous P."/>
            <person name="Smith M.E."/>
        </authorList>
    </citation>
    <scope>NUCLEOTIDE SEQUENCE</scope>
    <source>
        <strain evidence="3">NRRL 3115</strain>
    </source>
</reference>
<dbReference type="Gene3D" id="1.10.287.110">
    <property type="entry name" value="DnaJ domain"/>
    <property type="match status" value="1"/>
</dbReference>
<dbReference type="PROSITE" id="PS51257">
    <property type="entry name" value="PROKAR_LIPOPROTEIN"/>
    <property type="match status" value="1"/>
</dbReference>
<organism evidence="3 4">
    <name type="scientific">Coemansia spiralis</name>
    <dbReference type="NCBI Taxonomy" id="417178"/>
    <lineage>
        <taxon>Eukaryota</taxon>
        <taxon>Fungi</taxon>
        <taxon>Fungi incertae sedis</taxon>
        <taxon>Zoopagomycota</taxon>
        <taxon>Kickxellomycotina</taxon>
        <taxon>Kickxellomycetes</taxon>
        <taxon>Kickxellales</taxon>
        <taxon>Kickxellaceae</taxon>
        <taxon>Coemansia</taxon>
    </lineage>
</organism>
<dbReference type="PROSITE" id="PS50076">
    <property type="entry name" value="DNAJ_2"/>
    <property type="match status" value="1"/>
</dbReference>
<protein>
    <recommendedName>
        <fullName evidence="2">J domain-containing protein</fullName>
    </recommendedName>
</protein>
<sequence>MGCTLARRLLTWSLTRQCLHPPQSLASCRCRRSHSWHDASHMFSRLRGNAYQTLGVEADCTADEIKAKYYKLCRQLHPDTCSADRSRPSVLDIGDAEWQRMGAEERRRVMHDRFVSVTSAYEVLSSPEMRRQYNIYARAEHGRRARADRQGNGDPWASERPYGQYRRRQTVTQEERLNNRRLTIGVFGFLSVLIIVSAYQRHLQYEDQKRLIELKHQRATHVLDGARERARERALEVPPEHAMEYEARRLRAAAGQTGDEFIDGAYEKLWPHGSGLGLIALLDEQQLCGIESRQRAASISASASDSAADPELARGRASARRALMSDRIVGRYLLQQPQNNDTRGIDGGR</sequence>
<dbReference type="GO" id="GO:0005737">
    <property type="term" value="C:cytoplasm"/>
    <property type="evidence" value="ECO:0007669"/>
    <property type="project" value="TreeGrafter"/>
</dbReference>
<dbReference type="EMBL" id="JANBTW010000099">
    <property type="protein sequence ID" value="KAJ2671590.1"/>
    <property type="molecule type" value="Genomic_DNA"/>
</dbReference>
<dbReference type="GO" id="GO:0042026">
    <property type="term" value="P:protein refolding"/>
    <property type="evidence" value="ECO:0007669"/>
    <property type="project" value="TreeGrafter"/>
</dbReference>
<accession>A0A9W8G4I4</accession>
<dbReference type="SMART" id="SM00271">
    <property type="entry name" value="DnaJ"/>
    <property type="match status" value="1"/>
</dbReference>
<dbReference type="InterPro" id="IPR001623">
    <property type="entry name" value="DnaJ_domain"/>
</dbReference>
<feature type="domain" description="J" evidence="2">
    <location>
        <begin position="49"/>
        <end position="137"/>
    </location>
</feature>
<evidence type="ECO:0000256" key="1">
    <source>
        <dbReference type="SAM" id="MobiDB-lite"/>
    </source>
</evidence>
<evidence type="ECO:0000259" key="2">
    <source>
        <dbReference type="PROSITE" id="PS50076"/>
    </source>
</evidence>
<name>A0A9W8G4I4_9FUNG</name>
<feature type="region of interest" description="Disordered" evidence="1">
    <location>
        <begin position="143"/>
        <end position="163"/>
    </location>
</feature>
<proteinExistence type="predicted"/>
<dbReference type="PANTHER" id="PTHR43096:SF10">
    <property type="entry name" value="CHAPERONE PROTEIN DNAJ A6, CHLOROPLASTIC"/>
    <property type="match status" value="1"/>
</dbReference>
<dbReference type="OrthoDB" id="10250354at2759"/>
<evidence type="ECO:0000313" key="3">
    <source>
        <dbReference type="EMBL" id="KAJ2671590.1"/>
    </source>
</evidence>
<dbReference type="GO" id="GO:0051082">
    <property type="term" value="F:unfolded protein binding"/>
    <property type="evidence" value="ECO:0007669"/>
    <property type="project" value="TreeGrafter"/>
</dbReference>
<dbReference type="Pfam" id="PF00226">
    <property type="entry name" value="DnaJ"/>
    <property type="match status" value="1"/>
</dbReference>
<dbReference type="Proteomes" id="UP001151518">
    <property type="component" value="Unassembled WGS sequence"/>
</dbReference>
<dbReference type="InterPro" id="IPR036869">
    <property type="entry name" value="J_dom_sf"/>
</dbReference>
<dbReference type="PANTHER" id="PTHR43096">
    <property type="entry name" value="DNAJ HOMOLOG 1, MITOCHONDRIAL-RELATED"/>
    <property type="match status" value="1"/>
</dbReference>